<dbReference type="STRING" id="1121442.SAMN02745702_02658"/>
<dbReference type="Proteomes" id="UP000189733">
    <property type="component" value="Unassembled WGS sequence"/>
</dbReference>
<dbReference type="EMBL" id="FUYA01000010">
    <property type="protein sequence ID" value="SKA80503.1"/>
    <property type="molecule type" value="Genomic_DNA"/>
</dbReference>
<gene>
    <name evidence="1" type="ORF">SAMN02745702_02658</name>
</gene>
<organism evidence="1 2">
    <name type="scientific">Desulfobaculum bizertense DSM 18034</name>
    <dbReference type="NCBI Taxonomy" id="1121442"/>
    <lineage>
        <taxon>Bacteria</taxon>
        <taxon>Pseudomonadati</taxon>
        <taxon>Thermodesulfobacteriota</taxon>
        <taxon>Desulfovibrionia</taxon>
        <taxon>Desulfovibrionales</taxon>
        <taxon>Desulfovibrionaceae</taxon>
        <taxon>Desulfobaculum</taxon>
    </lineage>
</organism>
<evidence type="ECO:0000313" key="1">
    <source>
        <dbReference type="EMBL" id="SKA80503.1"/>
    </source>
</evidence>
<protein>
    <submittedName>
        <fullName evidence="1">Uncharacterized protein</fullName>
    </submittedName>
</protein>
<accession>A0A1T4WT10</accession>
<evidence type="ECO:0000313" key="2">
    <source>
        <dbReference type="Proteomes" id="UP000189733"/>
    </source>
</evidence>
<keyword evidence="2" id="KW-1185">Reference proteome</keyword>
<proteinExistence type="predicted"/>
<dbReference type="RefSeq" id="WP_078685920.1">
    <property type="nucleotide sequence ID" value="NZ_FUYA01000010.1"/>
</dbReference>
<sequence length="63" mass="7261">MLLNPFTPVYAVFVSLIKIPFKPLFTGDFACQGRSLVRFKNKMRKNVPKDASYEKALHKLTLM</sequence>
<dbReference type="AlphaFoldDB" id="A0A1T4WT10"/>
<name>A0A1T4WT10_9BACT</name>
<reference evidence="1 2" key="1">
    <citation type="submission" date="2017-02" db="EMBL/GenBank/DDBJ databases">
        <authorList>
            <person name="Peterson S.W."/>
        </authorList>
    </citation>
    <scope>NUCLEOTIDE SEQUENCE [LARGE SCALE GENOMIC DNA]</scope>
    <source>
        <strain evidence="1 2">DSM 18034</strain>
    </source>
</reference>